<dbReference type="InterPro" id="IPR052351">
    <property type="entry name" value="Ornithine_N-alpha-AT"/>
</dbReference>
<evidence type="ECO:0000256" key="4">
    <source>
        <dbReference type="ARBA" id="ARBA00023098"/>
    </source>
</evidence>
<reference evidence="11" key="1">
    <citation type="submission" date="2024-02" db="EMBL/GenBank/DDBJ databases">
        <title>Genome sequences of strain Gemmobacter sp. JM10B15.</title>
        <authorList>
            <person name="Zhang M."/>
        </authorList>
    </citation>
    <scope>NUCLEOTIDE SEQUENCE</scope>
    <source>
        <strain evidence="11">JM10B15</strain>
    </source>
</reference>
<accession>A0ABU8BQ32</accession>
<comment type="catalytic activity">
    <reaction evidence="10">
        <text>a (3R)-hydroxyacyl-[ACP] + L-ornithine = a lyso-ornithine lipid + holo-[ACP] + H(+)</text>
        <dbReference type="Rhea" id="RHEA:20633"/>
        <dbReference type="Rhea" id="RHEA-COMP:9685"/>
        <dbReference type="Rhea" id="RHEA-COMP:9945"/>
        <dbReference type="ChEBI" id="CHEBI:15378"/>
        <dbReference type="ChEBI" id="CHEBI:46911"/>
        <dbReference type="ChEBI" id="CHEBI:64479"/>
        <dbReference type="ChEBI" id="CHEBI:78827"/>
        <dbReference type="ChEBI" id="CHEBI:138482"/>
        <dbReference type="EC" id="2.3.2.30"/>
    </reaction>
    <physiologicalReaction direction="left-to-right" evidence="10">
        <dbReference type="Rhea" id="RHEA:20634"/>
    </physiologicalReaction>
</comment>
<evidence type="ECO:0000256" key="3">
    <source>
        <dbReference type="ARBA" id="ARBA00022679"/>
    </source>
</evidence>
<evidence type="ECO:0000313" key="11">
    <source>
        <dbReference type="EMBL" id="MEH7826811.1"/>
    </source>
</evidence>
<comment type="caution">
    <text evidence="11">The sequence shown here is derived from an EMBL/GenBank/DDBJ whole genome shotgun (WGS) entry which is preliminary data.</text>
</comment>
<dbReference type="PANTHER" id="PTHR37323">
    <property type="entry name" value="GCN5-RELATED N-ACETYLTRANSFERASE"/>
    <property type="match status" value="1"/>
</dbReference>
<name>A0ABU8BQ32_9RHOB</name>
<organism evidence="11 12">
    <name type="scientific">Gemmobacter denitrificans</name>
    <dbReference type="NCBI Taxonomy" id="3123040"/>
    <lineage>
        <taxon>Bacteria</taxon>
        <taxon>Pseudomonadati</taxon>
        <taxon>Pseudomonadota</taxon>
        <taxon>Alphaproteobacteria</taxon>
        <taxon>Rhodobacterales</taxon>
        <taxon>Paracoccaceae</taxon>
        <taxon>Gemmobacter</taxon>
    </lineage>
</organism>
<keyword evidence="2" id="KW-0444">Lipid biosynthesis</keyword>
<evidence type="ECO:0000256" key="5">
    <source>
        <dbReference type="ARBA" id="ARBA00023315"/>
    </source>
</evidence>
<dbReference type="Proteomes" id="UP001431963">
    <property type="component" value="Unassembled WGS sequence"/>
</dbReference>
<dbReference type="Gene3D" id="3.40.630.30">
    <property type="match status" value="1"/>
</dbReference>
<keyword evidence="3 11" id="KW-0808">Transferase</keyword>
<dbReference type="EMBL" id="JBALHR010000001">
    <property type="protein sequence ID" value="MEH7826811.1"/>
    <property type="molecule type" value="Genomic_DNA"/>
</dbReference>
<evidence type="ECO:0000256" key="1">
    <source>
        <dbReference type="ARBA" id="ARBA00005189"/>
    </source>
</evidence>
<evidence type="ECO:0000256" key="8">
    <source>
        <dbReference type="ARBA" id="ARBA00039866"/>
    </source>
</evidence>
<proteinExistence type="inferred from homology"/>
<dbReference type="EC" id="2.3.2.30" evidence="7"/>
<dbReference type="GO" id="GO:0016746">
    <property type="term" value="F:acyltransferase activity"/>
    <property type="evidence" value="ECO:0007669"/>
    <property type="project" value="UniProtKB-KW"/>
</dbReference>
<evidence type="ECO:0000256" key="6">
    <source>
        <dbReference type="ARBA" id="ARBA00038095"/>
    </source>
</evidence>
<protein>
    <recommendedName>
        <fullName evidence="8">L-ornithine N(alpha)-acyltransferase</fullName>
        <ecNumber evidence="7">2.3.2.30</ecNumber>
    </recommendedName>
</protein>
<evidence type="ECO:0000256" key="9">
    <source>
        <dbReference type="ARBA" id="ARBA00045724"/>
    </source>
</evidence>
<evidence type="ECO:0000256" key="10">
    <source>
        <dbReference type="ARBA" id="ARBA00047785"/>
    </source>
</evidence>
<evidence type="ECO:0000313" key="12">
    <source>
        <dbReference type="Proteomes" id="UP001431963"/>
    </source>
</evidence>
<comment type="pathway">
    <text evidence="1">Lipid metabolism.</text>
</comment>
<dbReference type="Pfam" id="PF13444">
    <property type="entry name" value="Acetyltransf_5"/>
    <property type="match status" value="1"/>
</dbReference>
<dbReference type="PANTHER" id="PTHR37323:SF1">
    <property type="entry name" value="L-ORNITHINE N(ALPHA)-ACYLTRANSFERASE"/>
    <property type="match status" value="1"/>
</dbReference>
<comment type="function">
    <text evidence="9">Catalyzes the first step in the biosynthesis of ornithine lipids, which are phosphorus-free membrane lipids. Catalyzes the 3-hydroxyacyl-acyl carrier protein-dependent acylation of ornithine to form lyso-ornithine lipid (LOL).</text>
</comment>
<keyword evidence="12" id="KW-1185">Reference proteome</keyword>
<keyword evidence="5 11" id="KW-0012">Acyltransferase</keyword>
<evidence type="ECO:0000256" key="2">
    <source>
        <dbReference type="ARBA" id="ARBA00022516"/>
    </source>
</evidence>
<gene>
    <name evidence="11" type="ORF">V6590_01480</name>
</gene>
<dbReference type="RefSeq" id="WP_335418473.1">
    <property type="nucleotide sequence ID" value="NZ_JBALHR010000001.1"/>
</dbReference>
<comment type="similarity">
    <text evidence="6">Belongs to the acetyltransferase family. OlsB subfamily.</text>
</comment>
<evidence type="ECO:0000256" key="7">
    <source>
        <dbReference type="ARBA" id="ARBA00039058"/>
    </source>
</evidence>
<sequence length="245" mass="26525">MEPLVRGHYRARLAQDTGDVAAAQRLRHLCFHGREGVDADRFDDLCDHVLIEDVQRGDLVCCYRLLPLGSGAALPDSYAGQFYDLGRLTGFSAPLLELGRFCCHPSVTDPDVLRLAWGAMTRRVDHLGIGLLFGCASFSGTDPAPLRPAFAQLAAHHLAPPDRAPQPKAPETYAYAQDLAGQVPDARQAARLLPPLLRTYLGMGGWVSDHAVIDRQMGTLHVFTGVEIAAIPPARSRALRMVAGG</sequence>
<dbReference type="SUPFAM" id="SSF55729">
    <property type="entry name" value="Acyl-CoA N-acyltransferases (Nat)"/>
    <property type="match status" value="1"/>
</dbReference>
<dbReference type="InterPro" id="IPR016181">
    <property type="entry name" value="Acyl_CoA_acyltransferase"/>
</dbReference>
<keyword evidence="4" id="KW-0443">Lipid metabolism</keyword>